<evidence type="ECO:0000313" key="2">
    <source>
        <dbReference type="EMBL" id="TYG62264.1"/>
    </source>
</evidence>
<proteinExistence type="predicted"/>
<accession>A0A5D2BY58</accession>
<evidence type="ECO:0000256" key="1">
    <source>
        <dbReference type="SAM" id="Phobius"/>
    </source>
</evidence>
<evidence type="ECO:0000313" key="3">
    <source>
        <dbReference type="Proteomes" id="UP000323506"/>
    </source>
</evidence>
<feature type="transmembrane region" description="Helical" evidence="1">
    <location>
        <begin position="82"/>
        <end position="101"/>
    </location>
</feature>
<protein>
    <submittedName>
        <fullName evidence="2">Uncharacterized protein</fullName>
    </submittedName>
</protein>
<organism evidence="2 3">
    <name type="scientific">Gossypium darwinii</name>
    <name type="common">Darwin's cotton</name>
    <name type="synonym">Gossypium barbadense var. darwinii</name>
    <dbReference type="NCBI Taxonomy" id="34276"/>
    <lineage>
        <taxon>Eukaryota</taxon>
        <taxon>Viridiplantae</taxon>
        <taxon>Streptophyta</taxon>
        <taxon>Embryophyta</taxon>
        <taxon>Tracheophyta</taxon>
        <taxon>Spermatophyta</taxon>
        <taxon>Magnoliopsida</taxon>
        <taxon>eudicotyledons</taxon>
        <taxon>Gunneridae</taxon>
        <taxon>Pentapetalae</taxon>
        <taxon>rosids</taxon>
        <taxon>malvids</taxon>
        <taxon>Malvales</taxon>
        <taxon>Malvaceae</taxon>
        <taxon>Malvoideae</taxon>
        <taxon>Gossypium</taxon>
    </lineage>
</organism>
<dbReference type="EMBL" id="CM017707">
    <property type="protein sequence ID" value="TYG62264.1"/>
    <property type="molecule type" value="Genomic_DNA"/>
</dbReference>
<keyword evidence="1" id="KW-1133">Transmembrane helix</keyword>
<keyword evidence="1" id="KW-0812">Transmembrane</keyword>
<dbReference type="AlphaFoldDB" id="A0A5D2BY58"/>
<gene>
    <name evidence="2" type="ORF">ES288_D07G214600v1</name>
</gene>
<feature type="transmembrane region" description="Helical" evidence="1">
    <location>
        <begin position="53"/>
        <end position="70"/>
    </location>
</feature>
<dbReference type="Proteomes" id="UP000323506">
    <property type="component" value="Chromosome D07"/>
</dbReference>
<sequence length="130" mass="14541">MELISNVACDMICRFYYRVAYWGMVYGAISSDCVFCYLSGAICGSFLGSHGVSYPMLIVIPTLIVMKLLAFSMGNNNKNKLFGGFIMVVFEVMGMIDVVLVHREHICLLTSWEEGVELRHEFLPCFGGCV</sequence>
<keyword evidence="1" id="KW-0472">Membrane</keyword>
<name>A0A5D2BY58_GOSDA</name>
<keyword evidence="3" id="KW-1185">Reference proteome</keyword>
<feature type="transmembrane region" description="Helical" evidence="1">
    <location>
        <begin position="21"/>
        <end position="47"/>
    </location>
</feature>
<reference evidence="2 3" key="1">
    <citation type="submission" date="2019-06" db="EMBL/GenBank/DDBJ databases">
        <title>WGS assembly of Gossypium darwinii.</title>
        <authorList>
            <person name="Chen Z.J."/>
            <person name="Sreedasyam A."/>
            <person name="Ando A."/>
            <person name="Song Q."/>
            <person name="De L."/>
            <person name="Hulse-Kemp A."/>
            <person name="Ding M."/>
            <person name="Ye W."/>
            <person name="Kirkbride R."/>
            <person name="Jenkins J."/>
            <person name="Plott C."/>
            <person name="Lovell J."/>
            <person name="Lin Y.-M."/>
            <person name="Vaughn R."/>
            <person name="Liu B."/>
            <person name="Li W."/>
            <person name="Simpson S."/>
            <person name="Scheffler B."/>
            <person name="Saski C."/>
            <person name="Grover C."/>
            <person name="Hu G."/>
            <person name="Conover J."/>
            <person name="Carlson J."/>
            <person name="Shu S."/>
            <person name="Boston L."/>
            <person name="Williams M."/>
            <person name="Peterson D."/>
            <person name="Mcgee K."/>
            <person name="Jones D."/>
            <person name="Wendel J."/>
            <person name="Stelly D."/>
            <person name="Grimwood J."/>
            <person name="Schmutz J."/>
        </authorList>
    </citation>
    <scope>NUCLEOTIDE SEQUENCE [LARGE SCALE GENOMIC DNA]</scope>
    <source>
        <strain evidence="2">1808015.09</strain>
    </source>
</reference>